<dbReference type="GO" id="GO:0006952">
    <property type="term" value="P:defense response"/>
    <property type="evidence" value="ECO:0007669"/>
    <property type="project" value="InterPro"/>
</dbReference>
<dbReference type="Pfam" id="PF00711">
    <property type="entry name" value="Defensin_beta"/>
    <property type="match status" value="1"/>
</dbReference>
<dbReference type="AlphaFoldDB" id="A0A8C8SBG7"/>
<proteinExistence type="predicted"/>
<dbReference type="Proteomes" id="UP000694393">
    <property type="component" value="Unplaced"/>
</dbReference>
<evidence type="ECO:0000313" key="3">
    <source>
        <dbReference type="Proteomes" id="UP000694393"/>
    </source>
</evidence>
<evidence type="ECO:0000313" key="2">
    <source>
        <dbReference type="Ensembl" id="ENSPCEP00000017101.1"/>
    </source>
</evidence>
<organism evidence="2 3">
    <name type="scientific">Pelusios castaneus</name>
    <name type="common">West African mud turtle</name>
    <dbReference type="NCBI Taxonomy" id="367368"/>
    <lineage>
        <taxon>Eukaryota</taxon>
        <taxon>Metazoa</taxon>
        <taxon>Chordata</taxon>
        <taxon>Craniata</taxon>
        <taxon>Vertebrata</taxon>
        <taxon>Euteleostomi</taxon>
        <taxon>Archelosauria</taxon>
        <taxon>Testudinata</taxon>
        <taxon>Testudines</taxon>
        <taxon>Pleurodira</taxon>
        <taxon>Pelomedusidae</taxon>
        <taxon>Pelusios</taxon>
    </lineage>
</organism>
<dbReference type="Ensembl" id="ENSPCET00000017702.1">
    <property type="protein sequence ID" value="ENSPCEP00000017101.1"/>
    <property type="gene ID" value="ENSPCEG00000013452.1"/>
</dbReference>
<reference evidence="2" key="2">
    <citation type="submission" date="2025-09" db="UniProtKB">
        <authorList>
            <consortium name="Ensembl"/>
        </authorList>
    </citation>
    <scope>IDENTIFICATION</scope>
</reference>
<dbReference type="Gene3D" id="3.10.360.10">
    <property type="entry name" value="Antimicrobial Peptide, Beta-defensin 2, Chain A"/>
    <property type="match status" value="1"/>
</dbReference>
<feature type="domain" description="Beta-defensin-like" evidence="1">
    <location>
        <begin position="28"/>
        <end position="61"/>
    </location>
</feature>
<dbReference type="GO" id="GO:0005576">
    <property type="term" value="C:extracellular region"/>
    <property type="evidence" value="ECO:0007669"/>
    <property type="project" value="InterPro"/>
</dbReference>
<accession>A0A8C8SBG7</accession>
<dbReference type="InterPro" id="IPR001855">
    <property type="entry name" value="Defensin_beta-like"/>
</dbReference>
<reference evidence="2" key="1">
    <citation type="submission" date="2025-08" db="UniProtKB">
        <authorList>
            <consortium name="Ensembl"/>
        </authorList>
    </citation>
    <scope>IDENTIFICATION</scope>
</reference>
<protein>
    <recommendedName>
        <fullName evidence="1">Beta-defensin-like domain-containing protein</fullName>
    </recommendedName>
</protein>
<keyword evidence="3" id="KW-1185">Reference proteome</keyword>
<evidence type="ECO:0000259" key="1">
    <source>
        <dbReference type="Pfam" id="PF00711"/>
    </source>
</evidence>
<sequence>HPILSLLAAVECVQYYNHLNSTNAQNLPQICSSRGGFCVLRRCPPGCAAIGTCGERNLCCKSRLYFH</sequence>
<name>A0A8C8SBG7_9SAUR</name>
<dbReference type="SUPFAM" id="SSF57392">
    <property type="entry name" value="Defensin-like"/>
    <property type="match status" value="1"/>
</dbReference>